<keyword evidence="1" id="KW-1133">Transmembrane helix</keyword>
<dbReference type="Proteomes" id="UP001309876">
    <property type="component" value="Unassembled WGS sequence"/>
</dbReference>
<evidence type="ECO:0000313" key="3">
    <source>
        <dbReference type="Proteomes" id="UP001309876"/>
    </source>
</evidence>
<reference evidence="2 3" key="1">
    <citation type="submission" date="2023-08" db="EMBL/GenBank/DDBJ databases">
        <title>Black Yeasts Isolated from many extreme environments.</title>
        <authorList>
            <person name="Coleine C."/>
            <person name="Stajich J.E."/>
            <person name="Selbmann L."/>
        </authorList>
    </citation>
    <scope>NUCLEOTIDE SEQUENCE [LARGE SCALE GENOMIC DNA]</scope>
    <source>
        <strain evidence="2 3">CCFEE 5910</strain>
    </source>
</reference>
<feature type="transmembrane region" description="Helical" evidence="1">
    <location>
        <begin position="102"/>
        <end position="123"/>
    </location>
</feature>
<feature type="transmembrane region" description="Helical" evidence="1">
    <location>
        <begin position="35"/>
        <end position="56"/>
    </location>
</feature>
<feature type="transmembrane region" description="Helical" evidence="1">
    <location>
        <begin position="161"/>
        <end position="187"/>
    </location>
</feature>
<keyword evidence="1" id="KW-0472">Membrane</keyword>
<feature type="transmembrane region" description="Helical" evidence="1">
    <location>
        <begin position="76"/>
        <end position="95"/>
    </location>
</feature>
<proteinExistence type="predicted"/>
<gene>
    <name evidence="2" type="ORF">LTR05_003373</name>
</gene>
<evidence type="ECO:0000256" key="1">
    <source>
        <dbReference type="SAM" id="Phobius"/>
    </source>
</evidence>
<organism evidence="2 3">
    <name type="scientific">Lithohypha guttulata</name>
    <dbReference type="NCBI Taxonomy" id="1690604"/>
    <lineage>
        <taxon>Eukaryota</taxon>
        <taxon>Fungi</taxon>
        <taxon>Dikarya</taxon>
        <taxon>Ascomycota</taxon>
        <taxon>Pezizomycotina</taxon>
        <taxon>Eurotiomycetes</taxon>
        <taxon>Chaetothyriomycetidae</taxon>
        <taxon>Chaetothyriales</taxon>
        <taxon>Trichomeriaceae</taxon>
        <taxon>Lithohypha</taxon>
    </lineage>
</organism>
<sequence length="228" mass="25217">MPSTNTLFDFRDASFSGDPKWGLASPRFALHAPKVVLVLALLSIIEVVIGIVWIVNIQSLANGWGGLTFPQVIQPLVVPALSFFNTIPSLHLHVLARSNQPLMALIFSTLLALTFLGSAIVFLPPCVGADRPLPAEALENPSVTISGYQRTECPSNDRRGLWGIMVALQFVSFAGYAVHAAMAWAVWRGLKKRDRDIRSGNLVEMVDEVEKARREEDARQRWREMGNL</sequence>
<accession>A0AAN7T6I9</accession>
<evidence type="ECO:0000313" key="2">
    <source>
        <dbReference type="EMBL" id="KAK5089149.1"/>
    </source>
</evidence>
<keyword evidence="3" id="KW-1185">Reference proteome</keyword>
<dbReference type="EMBL" id="JAVRRJ010000002">
    <property type="protein sequence ID" value="KAK5089149.1"/>
    <property type="molecule type" value="Genomic_DNA"/>
</dbReference>
<dbReference type="AlphaFoldDB" id="A0AAN7T6I9"/>
<protein>
    <submittedName>
        <fullName evidence="2">Uncharacterized protein</fullName>
    </submittedName>
</protein>
<keyword evidence="1" id="KW-0812">Transmembrane</keyword>
<comment type="caution">
    <text evidence="2">The sequence shown here is derived from an EMBL/GenBank/DDBJ whole genome shotgun (WGS) entry which is preliminary data.</text>
</comment>
<name>A0AAN7T6I9_9EURO</name>